<keyword evidence="1" id="KW-0812">Transmembrane</keyword>
<feature type="transmembrane region" description="Helical" evidence="1">
    <location>
        <begin position="51"/>
        <end position="74"/>
    </location>
</feature>
<accession>A0A4R6WE75</accession>
<organism evidence="2 3">
    <name type="scientific">Sphingobacterium yanglingense</name>
    <dbReference type="NCBI Taxonomy" id="1437280"/>
    <lineage>
        <taxon>Bacteria</taxon>
        <taxon>Pseudomonadati</taxon>
        <taxon>Bacteroidota</taxon>
        <taxon>Sphingobacteriia</taxon>
        <taxon>Sphingobacteriales</taxon>
        <taxon>Sphingobacteriaceae</taxon>
        <taxon>Sphingobacterium</taxon>
    </lineage>
</organism>
<keyword evidence="3" id="KW-1185">Reference proteome</keyword>
<evidence type="ECO:0000313" key="3">
    <source>
        <dbReference type="Proteomes" id="UP000295292"/>
    </source>
</evidence>
<evidence type="ECO:0000256" key="1">
    <source>
        <dbReference type="SAM" id="Phobius"/>
    </source>
</evidence>
<reference evidence="2 3" key="1">
    <citation type="submission" date="2019-03" db="EMBL/GenBank/DDBJ databases">
        <title>Genomic Encyclopedia of Archaeal and Bacterial Type Strains, Phase II (KMG-II): from individual species to whole genera.</title>
        <authorList>
            <person name="Goeker M."/>
        </authorList>
    </citation>
    <scope>NUCLEOTIDE SEQUENCE [LARGE SCALE GENOMIC DNA]</scope>
    <source>
        <strain evidence="2 3">DSM 28353</strain>
    </source>
</reference>
<dbReference type="AlphaFoldDB" id="A0A4R6WE75"/>
<evidence type="ECO:0008006" key="4">
    <source>
        <dbReference type="Google" id="ProtNLM"/>
    </source>
</evidence>
<proteinExistence type="predicted"/>
<protein>
    <recommendedName>
        <fullName evidence="4">PH (Pleckstrin Homology) domain-containing protein</fullName>
    </recommendedName>
</protein>
<evidence type="ECO:0000313" key="2">
    <source>
        <dbReference type="EMBL" id="TDQ73420.1"/>
    </source>
</evidence>
<keyword evidence="1" id="KW-0472">Membrane</keyword>
<name>A0A4R6WE75_9SPHI</name>
<comment type="caution">
    <text evidence="2">The sequence shown here is derived from an EMBL/GenBank/DDBJ whole genome shotgun (WGS) entry which is preliminary data.</text>
</comment>
<gene>
    <name evidence="2" type="ORF">CLV99_4472</name>
</gene>
<keyword evidence="1" id="KW-1133">Transmembrane helix</keyword>
<feature type="transmembrane region" description="Helical" evidence="1">
    <location>
        <begin position="24"/>
        <end position="45"/>
    </location>
</feature>
<dbReference type="Proteomes" id="UP000295292">
    <property type="component" value="Unassembled WGS sequence"/>
</dbReference>
<dbReference type="OrthoDB" id="711075at2"/>
<sequence length="174" mass="19878">MRIKEQLRFENSPKGITLQPNRKLASSICWAAIAIALTGAILLIFSTEIGIGGRIICIAIMAVFAIQGLTDFLFRIHVRYFFDLRTQSIYRQNLLLGRQRLMKLDEAVIFRSATCGIWHYSLGEKRKQFLKNYKISPDFGTGNEQEKYIAAYEDEILSPIIALLENSAYNAMHK</sequence>
<dbReference type="EMBL" id="SNYV01000019">
    <property type="protein sequence ID" value="TDQ73420.1"/>
    <property type="molecule type" value="Genomic_DNA"/>
</dbReference>